<keyword evidence="3" id="KW-1185">Reference proteome</keyword>
<name>A0ABW4RZ59_9RHOB</name>
<dbReference type="EMBL" id="JBHUGH010000001">
    <property type="protein sequence ID" value="MFD1910620.1"/>
    <property type="molecule type" value="Genomic_DNA"/>
</dbReference>
<feature type="region of interest" description="Disordered" evidence="1">
    <location>
        <begin position="1"/>
        <end position="49"/>
    </location>
</feature>
<gene>
    <name evidence="2" type="ORF">ACFSGJ_00150</name>
</gene>
<dbReference type="Proteomes" id="UP001597353">
    <property type="component" value="Unassembled WGS sequence"/>
</dbReference>
<evidence type="ECO:0000256" key="1">
    <source>
        <dbReference type="SAM" id="MobiDB-lite"/>
    </source>
</evidence>
<evidence type="ECO:0000313" key="2">
    <source>
        <dbReference type="EMBL" id="MFD1910620.1"/>
    </source>
</evidence>
<reference evidence="3" key="1">
    <citation type="journal article" date="2019" name="Int. J. Syst. Evol. Microbiol.">
        <title>The Global Catalogue of Microorganisms (GCM) 10K type strain sequencing project: providing services to taxonomists for standard genome sequencing and annotation.</title>
        <authorList>
            <consortium name="The Broad Institute Genomics Platform"/>
            <consortium name="The Broad Institute Genome Sequencing Center for Infectious Disease"/>
            <person name="Wu L."/>
            <person name="Ma J."/>
        </authorList>
    </citation>
    <scope>NUCLEOTIDE SEQUENCE [LARGE SCALE GENOMIC DNA]</scope>
    <source>
        <strain evidence="3">CGMCC 4.7242</strain>
    </source>
</reference>
<proteinExistence type="predicted"/>
<feature type="compositionally biased region" description="Basic and acidic residues" evidence="1">
    <location>
        <begin position="1"/>
        <end position="12"/>
    </location>
</feature>
<organism evidence="2 3">
    <name type="scientific">Halodurantibacterium flavum</name>
    <dbReference type="NCBI Taxonomy" id="1382802"/>
    <lineage>
        <taxon>Bacteria</taxon>
        <taxon>Pseudomonadati</taxon>
        <taxon>Pseudomonadota</taxon>
        <taxon>Alphaproteobacteria</taxon>
        <taxon>Rhodobacterales</taxon>
        <taxon>Paracoccaceae</taxon>
        <taxon>Halodurantibacterium</taxon>
    </lineage>
</organism>
<protein>
    <submittedName>
        <fullName evidence="2">Uncharacterized protein</fullName>
    </submittedName>
</protein>
<dbReference type="RefSeq" id="WP_390258400.1">
    <property type="nucleotide sequence ID" value="NZ_JBHUGH010000001.1"/>
</dbReference>
<comment type="caution">
    <text evidence="2">The sequence shown here is derived from an EMBL/GenBank/DDBJ whole genome shotgun (WGS) entry which is preliminary data.</text>
</comment>
<sequence length="181" mass="20227">MADTQPQEHRVDPAGVPGWGVDSDPRNDPTYPYRLRTEEGGRTMDWTRPPLQPRSVEILRSIEHNRLPAVTGTSSPPRGLSGVLRRAAFAYSESDWRHWLILLGADRLNMAEGVVDDLSRGSIPNVPREMGLRADWQFNRTNLLRKVAVAASISAAAWLLCKRRDGTRQAGRARRSAGAHR</sequence>
<evidence type="ECO:0000313" key="3">
    <source>
        <dbReference type="Proteomes" id="UP001597353"/>
    </source>
</evidence>
<accession>A0ABW4RZ59</accession>